<organism evidence="1 2">
    <name type="scientific">Apiospora marii</name>
    <dbReference type="NCBI Taxonomy" id="335849"/>
    <lineage>
        <taxon>Eukaryota</taxon>
        <taxon>Fungi</taxon>
        <taxon>Dikarya</taxon>
        <taxon>Ascomycota</taxon>
        <taxon>Pezizomycotina</taxon>
        <taxon>Sordariomycetes</taxon>
        <taxon>Xylariomycetidae</taxon>
        <taxon>Amphisphaeriales</taxon>
        <taxon>Apiosporaceae</taxon>
        <taxon>Apiospora</taxon>
    </lineage>
</organism>
<reference evidence="1 2" key="1">
    <citation type="submission" date="2023-01" db="EMBL/GenBank/DDBJ databases">
        <title>Analysis of 21 Apiospora genomes using comparative genomics revels a genus with tremendous synthesis potential of carbohydrate active enzymes and secondary metabolites.</title>
        <authorList>
            <person name="Sorensen T."/>
        </authorList>
    </citation>
    <scope>NUCLEOTIDE SEQUENCE [LARGE SCALE GENOMIC DNA]</scope>
    <source>
        <strain evidence="1 2">CBS 20057</strain>
    </source>
</reference>
<protein>
    <recommendedName>
        <fullName evidence="3">Alpha/beta hydrolase fold-3 domain-containing protein</fullName>
    </recommendedName>
</protein>
<evidence type="ECO:0000313" key="2">
    <source>
        <dbReference type="Proteomes" id="UP001396898"/>
    </source>
</evidence>
<evidence type="ECO:0000313" key="1">
    <source>
        <dbReference type="EMBL" id="KAK8001699.1"/>
    </source>
</evidence>
<evidence type="ECO:0008006" key="3">
    <source>
        <dbReference type="Google" id="ProtNLM"/>
    </source>
</evidence>
<dbReference type="Proteomes" id="UP001396898">
    <property type="component" value="Unassembled WGS sequence"/>
</dbReference>
<keyword evidence="2" id="KW-1185">Reference proteome</keyword>
<gene>
    <name evidence="1" type="ORF">PG991_013921</name>
</gene>
<comment type="caution">
    <text evidence="1">The sequence shown here is derived from an EMBL/GenBank/DDBJ whole genome shotgun (WGS) entry which is preliminary data.</text>
</comment>
<proteinExistence type="predicted"/>
<dbReference type="EMBL" id="JAQQWI010000018">
    <property type="protein sequence ID" value="KAK8001699.1"/>
    <property type="molecule type" value="Genomic_DNA"/>
</dbReference>
<name>A0ABR1R7H4_9PEZI</name>
<sequence>MTKLTTTLDCDEVYDGTWWDASPDVSGGKKGIRVVGPAEDPDIFEANPPNPPLLVILLENVSRTNEYSSRTAAYYKARGQKIYDLGGKEHGFCRPINSQWRDCHYEYHSIFHCNSDYIASQMSEAGYQTGPP</sequence>
<accession>A0ABR1R7H4</accession>